<dbReference type="EMBL" id="CP042806">
    <property type="protein sequence ID" value="QEE26627.1"/>
    <property type="molecule type" value="Genomic_DNA"/>
</dbReference>
<dbReference type="EMBL" id="CP042806">
    <property type="protein sequence ID" value="QEE27414.1"/>
    <property type="molecule type" value="Genomic_DNA"/>
</dbReference>
<reference evidence="5 10" key="1">
    <citation type="submission" date="2019-08" db="EMBL/GenBank/DDBJ databases">
        <title>Complete genome sequence of Terriglobus albidus strain ORNL.</title>
        <authorList>
            <person name="Podar M."/>
        </authorList>
    </citation>
    <scope>NUCLEOTIDE SEQUENCE [LARGE SCALE GENOMIC DNA]</scope>
    <source>
        <strain evidence="5 10">ORNL</strain>
    </source>
</reference>
<dbReference type="EMBL" id="CP042806">
    <property type="protein sequence ID" value="QEE28153.1"/>
    <property type="molecule type" value="Genomic_DNA"/>
</dbReference>
<evidence type="ECO:0000313" key="10">
    <source>
        <dbReference type="Proteomes" id="UP000321820"/>
    </source>
</evidence>
<dbReference type="RefSeq" id="WP_147645765.1">
    <property type="nucleotide sequence ID" value="NZ_CP042806.1"/>
</dbReference>
<dbReference type="EMBL" id="CP042806">
    <property type="protein sequence ID" value="QEE27163.1"/>
    <property type="molecule type" value="Genomic_DNA"/>
</dbReference>
<dbReference type="KEGG" id="talb:FTW19_00560"/>
<organism evidence="5 10">
    <name type="scientific">Terriglobus albidus</name>
    <dbReference type="NCBI Taxonomy" id="1592106"/>
    <lineage>
        <taxon>Bacteria</taxon>
        <taxon>Pseudomonadati</taxon>
        <taxon>Acidobacteriota</taxon>
        <taxon>Terriglobia</taxon>
        <taxon>Terriglobales</taxon>
        <taxon>Acidobacteriaceae</taxon>
        <taxon>Terriglobus</taxon>
    </lineage>
</organism>
<feature type="coiled-coil region" evidence="1">
    <location>
        <begin position="178"/>
        <end position="205"/>
    </location>
</feature>
<evidence type="ECO:0000259" key="3">
    <source>
        <dbReference type="Pfam" id="PF02371"/>
    </source>
</evidence>
<dbReference type="Pfam" id="PF02371">
    <property type="entry name" value="Transposase_20"/>
    <property type="match status" value="1"/>
</dbReference>
<dbReference type="OrthoDB" id="105383at2"/>
<keyword evidence="10" id="KW-1185">Reference proteome</keyword>
<dbReference type="KEGG" id="talb:FTW19_03515"/>
<evidence type="ECO:0000313" key="9">
    <source>
        <dbReference type="EMBL" id="QEE30703.1"/>
    </source>
</evidence>
<gene>
    <name evidence="4" type="ORF">FTW19_00560</name>
    <name evidence="5" type="ORF">FTW19_03515</name>
    <name evidence="6" type="ORF">FTW19_04945</name>
    <name evidence="7" type="ORF">FTW19_09190</name>
    <name evidence="8" type="ORF">FTW19_09215</name>
    <name evidence="9" type="ORF">FTW19_23525</name>
</gene>
<accession>A0A5B9E4E4</accession>
<dbReference type="Proteomes" id="UP000321820">
    <property type="component" value="Chromosome"/>
</dbReference>
<protein>
    <submittedName>
        <fullName evidence="5">IS110 family transposase</fullName>
    </submittedName>
</protein>
<dbReference type="EMBL" id="CP042806">
    <property type="protein sequence ID" value="QEE28157.1"/>
    <property type="molecule type" value="Genomic_DNA"/>
</dbReference>
<dbReference type="GO" id="GO:0004803">
    <property type="term" value="F:transposase activity"/>
    <property type="evidence" value="ECO:0007669"/>
    <property type="project" value="InterPro"/>
</dbReference>
<dbReference type="PANTHER" id="PTHR33055:SF13">
    <property type="entry name" value="TRANSPOSASE"/>
    <property type="match status" value="1"/>
</dbReference>
<dbReference type="KEGG" id="talb:FTW19_23525"/>
<feature type="domain" description="Transposase IS110-like N-terminal" evidence="2">
    <location>
        <begin position="4"/>
        <end position="143"/>
    </location>
</feature>
<evidence type="ECO:0000313" key="5">
    <source>
        <dbReference type="EMBL" id="QEE27163.1"/>
    </source>
</evidence>
<keyword evidence="1" id="KW-0175">Coiled coil</keyword>
<dbReference type="Pfam" id="PF01548">
    <property type="entry name" value="DEDD_Tnp_IS110"/>
    <property type="match status" value="1"/>
</dbReference>
<dbReference type="EMBL" id="CP042806">
    <property type="protein sequence ID" value="QEE30703.1"/>
    <property type="molecule type" value="Genomic_DNA"/>
</dbReference>
<proteinExistence type="predicted"/>
<dbReference type="GO" id="GO:0006313">
    <property type="term" value="P:DNA transposition"/>
    <property type="evidence" value="ECO:0007669"/>
    <property type="project" value="InterPro"/>
</dbReference>
<dbReference type="InterPro" id="IPR002525">
    <property type="entry name" value="Transp_IS110-like_N"/>
</dbReference>
<evidence type="ECO:0000313" key="8">
    <source>
        <dbReference type="EMBL" id="QEE28157.1"/>
    </source>
</evidence>
<evidence type="ECO:0000313" key="6">
    <source>
        <dbReference type="EMBL" id="QEE27414.1"/>
    </source>
</evidence>
<dbReference type="KEGG" id="talb:FTW19_09190"/>
<dbReference type="GO" id="GO:0003677">
    <property type="term" value="F:DNA binding"/>
    <property type="evidence" value="ECO:0007669"/>
    <property type="project" value="InterPro"/>
</dbReference>
<dbReference type="PANTHER" id="PTHR33055">
    <property type="entry name" value="TRANSPOSASE FOR INSERTION SEQUENCE ELEMENT IS1111A"/>
    <property type="match status" value="1"/>
</dbReference>
<dbReference type="InterPro" id="IPR003346">
    <property type="entry name" value="Transposase_20"/>
</dbReference>
<dbReference type="AlphaFoldDB" id="A0A5B9E4E4"/>
<feature type="domain" description="Transposase IS116/IS110/IS902 C-terminal" evidence="3">
    <location>
        <begin position="209"/>
        <end position="295"/>
    </location>
</feature>
<evidence type="ECO:0000313" key="7">
    <source>
        <dbReference type="EMBL" id="QEE28153.1"/>
    </source>
</evidence>
<evidence type="ECO:0000259" key="2">
    <source>
        <dbReference type="Pfam" id="PF01548"/>
    </source>
</evidence>
<dbReference type="KEGG" id="talb:FTW19_04945"/>
<evidence type="ECO:0000256" key="1">
    <source>
        <dbReference type="SAM" id="Coils"/>
    </source>
</evidence>
<dbReference type="NCBIfam" id="NF033542">
    <property type="entry name" value="transpos_IS110"/>
    <property type="match status" value="1"/>
</dbReference>
<evidence type="ECO:0000313" key="4">
    <source>
        <dbReference type="EMBL" id="QEE26627.1"/>
    </source>
</evidence>
<dbReference type="KEGG" id="talb:FTW19_09215"/>
<dbReference type="InterPro" id="IPR047650">
    <property type="entry name" value="Transpos_IS110"/>
</dbReference>
<sequence>MQIVGCDFHPQWQQVSFLDQETGEYREAKLVNGDGEAERFYRSLSPGALVGIESCGNAQWFIDLLGSLGHTVWVGDAAKIRASYVRKQKTDRRDADHILKLLVEDRFPRLWTPSAKQRDLRQLLIHRHKLVEIRTRVKNGLQHLAMNRGVQKQSRLWSVRGRAELEKLPLEGWSARRREDLLELMKGLDQQIKELDEAVVQAAREDAKAELLMSQPGVGPITAMAFVLTIGDVSRFEYSGKVASYLGLIPSEYTSGGKRKLGAISKQGNRFMRQLLVEAAQTACRLDEGFRKQYQARCHHKPKAVAKVAAARRLAVRLYWMLRLNKRYPEIAHIESSSGVPLAIHGRDVE</sequence>
<name>A0A5B9E4E4_9BACT</name>